<evidence type="ECO:0000313" key="2">
    <source>
        <dbReference type="Proteomes" id="UP000288716"/>
    </source>
</evidence>
<name>A0A443RYT7_9ACAR</name>
<proteinExistence type="predicted"/>
<evidence type="ECO:0000313" key="1">
    <source>
        <dbReference type="EMBL" id="RWS20259.1"/>
    </source>
</evidence>
<protein>
    <submittedName>
        <fullName evidence="1">Uncharacterized protein</fullName>
    </submittedName>
</protein>
<dbReference type="VEuPathDB" id="VectorBase:LDEU011781"/>
<dbReference type="EMBL" id="NCKV01018821">
    <property type="protein sequence ID" value="RWS20259.1"/>
    <property type="molecule type" value="Genomic_DNA"/>
</dbReference>
<sequence>MKTKLDKQSTK</sequence>
<comment type="caution">
    <text evidence="1">The sequence shown here is derived from an EMBL/GenBank/DDBJ whole genome shotgun (WGS) entry which is preliminary data.</text>
</comment>
<gene>
    <name evidence="1" type="ORF">B4U80_07724</name>
</gene>
<accession>A0A443RYT7</accession>
<dbReference type="Proteomes" id="UP000288716">
    <property type="component" value="Unassembled WGS sequence"/>
</dbReference>
<reference evidence="1 2" key="1">
    <citation type="journal article" date="2018" name="Gigascience">
        <title>Genomes of trombidid mites reveal novel predicted allergens and laterally-transferred genes associated with secondary metabolism.</title>
        <authorList>
            <person name="Dong X."/>
            <person name="Chaisiri K."/>
            <person name="Xia D."/>
            <person name="Armstrong S.D."/>
            <person name="Fang Y."/>
            <person name="Donnelly M.J."/>
            <person name="Kadowaki T."/>
            <person name="McGarry J.W."/>
            <person name="Darby A.C."/>
            <person name="Makepeace B.L."/>
        </authorList>
    </citation>
    <scope>NUCLEOTIDE SEQUENCE [LARGE SCALE GENOMIC DNA]</scope>
    <source>
        <strain evidence="1">UoL-UT</strain>
    </source>
</reference>
<organism evidence="1 2">
    <name type="scientific">Leptotrombidium deliense</name>
    <dbReference type="NCBI Taxonomy" id="299467"/>
    <lineage>
        <taxon>Eukaryota</taxon>
        <taxon>Metazoa</taxon>
        <taxon>Ecdysozoa</taxon>
        <taxon>Arthropoda</taxon>
        <taxon>Chelicerata</taxon>
        <taxon>Arachnida</taxon>
        <taxon>Acari</taxon>
        <taxon>Acariformes</taxon>
        <taxon>Trombidiformes</taxon>
        <taxon>Prostigmata</taxon>
        <taxon>Anystina</taxon>
        <taxon>Parasitengona</taxon>
        <taxon>Trombiculoidea</taxon>
        <taxon>Trombiculidae</taxon>
        <taxon>Leptotrombidium</taxon>
    </lineage>
</organism>
<keyword evidence="2" id="KW-1185">Reference proteome</keyword>